<evidence type="ECO:0000256" key="15">
    <source>
        <dbReference type="PIRSR" id="PIRSR001365-2"/>
    </source>
</evidence>
<sequence length="296" mass="32164">MSFIPRGIIPAVVTPMTPDEQVDHAALRRIIRFLLEGGVHGIFVIGTTGEFYAMTQDEKRALIETTVDETAGKVPVYAGTGAITTKECIALTKMAESCGVDAVSILTPMFISPSQDDLYEHYRIIASETELPIILYNNVPRTGVTISAGTVEKLSRIPNIVGIKDSSGDFTLTAEYIRLTRYRKEFAVLQGRDTQILAGLQYGATGAIAACANVAPRLCCEIYDRFQAGDYAGSLEAQFALAPLRLAFNIGTFPAVIKEALNMLGLNIGGCVKPIRDLLPNEKAELQSIMKEMKLI</sequence>
<dbReference type="InterPro" id="IPR013785">
    <property type="entry name" value="Aldolase_TIM"/>
</dbReference>
<dbReference type="PROSITE" id="PS00665">
    <property type="entry name" value="DHDPS_1"/>
    <property type="match status" value="1"/>
</dbReference>
<comment type="function">
    <text evidence="1 12">Catalyzes the condensation of (S)-aspartate-beta-semialdehyde [(S)-ASA] and pyruvate to 4-hydroxy-tetrahydrodipicolinate (HTPA).</text>
</comment>
<reference evidence="16" key="1">
    <citation type="submission" date="2021-01" db="EMBL/GenBank/DDBJ databases">
        <title>Description of Breznakiella homolactica.</title>
        <authorList>
            <person name="Song Y."/>
            <person name="Brune A."/>
        </authorList>
    </citation>
    <scope>NUCLEOTIDE SEQUENCE</scope>
    <source>
        <strain evidence="16">RmG30</strain>
    </source>
</reference>
<dbReference type="Pfam" id="PF00701">
    <property type="entry name" value="DHDPS"/>
    <property type="match status" value="1"/>
</dbReference>
<evidence type="ECO:0000256" key="11">
    <source>
        <dbReference type="ARBA" id="ARBA00047836"/>
    </source>
</evidence>
<dbReference type="KEGG" id="bhc:JFL75_07425"/>
<evidence type="ECO:0000256" key="4">
    <source>
        <dbReference type="ARBA" id="ARBA00012086"/>
    </source>
</evidence>
<dbReference type="GO" id="GO:0019877">
    <property type="term" value="P:diaminopimelate biosynthetic process"/>
    <property type="evidence" value="ECO:0007669"/>
    <property type="project" value="UniProtKB-UniRule"/>
</dbReference>
<feature type="binding site" evidence="12 15">
    <location>
        <position position="208"/>
    </location>
    <ligand>
        <name>pyruvate</name>
        <dbReference type="ChEBI" id="CHEBI:15361"/>
    </ligand>
</feature>
<evidence type="ECO:0000256" key="7">
    <source>
        <dbReference type="ARBA" id="ARBA00022915"/>
    </source>
</evidence>
<keyword evidence="7 12" id="KW-0220">Diaminopimelate biosynthesis</keyword>
<dbReference type="EMBL" id="CP067089">
    <property type="protein sequence ID" value="QQO10736.1"/>
    <property type="molecule type" value="Genomic_DNA"/>
</dbReference>
<dbReference type="GO" id="GO:0005737">
    <property type="term" value="C:cytoplasm"/>
    <property type="evidence" value="ECO:0007669"/>
    <property type="project" value="UniProtKB-SubCell"/>
</dbReference>
<comment type="caution">
    <text evidence="12">Was originally thought to be a dihydrodipicolinate synthase (DHDPS), catalyzing the condensation of (S)-aspartate-beta-semialdehyde [(S)-ASA] and pyruvate to dihydrodipicolinate (DHDP). However, it was shown in E.coli that the product of the enzymatic reaction is not dihydrodipicolinate but in fact (4S)-4-hydroxy-2,3,4,5-tetrahydro-(2S)-dipicolinic acid (HTPA), and that the consecutive dehydration reaction leading to DHDP is not spontaneous but catalyzed by DapB.</text>
</comment>
<keyword evidence="9 12" id="KW-0456">Lyase</keyword>
<dbReference type="SUPFAM" id="SSF51569">
    <property type="entry name" value="Aldolase"/>
    <property type="match status" value="1"/>
</dbReference>
<evidence type="ECO:0000256" key="1">
    <source>
        <dbReference type="ARBA" id="ARBA00003294"/>
    </source>
</evidence>
<dbReference type="GO" id="GO:0009089">
    <property type="term" value="P:lysine biosynthetic process via diaminopimelate"/>
    <property type="evidence" value="ECO:0007669"/>
    <property type="project" value="UniProtKB-UniRule"/>
</dbReference>
<gene>
    <name evidence="12 16" type="primary">dapA</name>
    <name evidence="16" type="ORF">JFL75_07425</name>
</gene>
<keyword evidence="5 12" id="KW-0963">Cytoplasm</keyword>
<evidence type="ECO:0000256" key="2">
    <source>
        <dbReference type="ARBA" id="ARBA00005120"/>
    </source>
</evidence>
<dbReference type="HAMAP" id="MF_00418">
    <property type="entry name" value="DapA"/>
    <property type="match status" value="1"/>
</dbReference>
<evidence type="ECO:0000313" key="17">
    <source>
        <dbReference type="Proteomes" id="UP000595917"/>
    </source>
</evidence>
<comment type="pathway">
    <text evidence="2 12">Amino-acid biosynthesis; L-lysine biosynthesis via DAP pathway; (S)-tetrahydrodipicolinate from L-aspartate: step 3/4.</text>
</comment>
<evidence type="ECO:0000256" key="13">
    <source>
        <dbReference type="PIRNR" id="PIRNR001365"/>
    </source>
</evidence>
<dbReference type="AlphaFoldDB" id="A0A7T7XQP9"/>
<evidence type="ECO:0000256" key="5">
    <source>
        <dbReference type="ARBA" id="ARBA00022490"/>
    </source>
</evidence>
<dbReference type="SMART" id="SM01130">
    <property type="entry name" value="DHDPS"/>
    <property type="match status" value="1"/>
</dbReference>
<dbReference type="InterPro" id="IPR020624">
    <property type="entry name" value="Schiff_base-form_aldolases_CS"/>
</dbReference>
<keyword evidence="17" id="KW-1185">Reference proteome</keyword>
<dbReference type="PANTHER" id="PTHR12128">
    <property type="entry name" value="DIHYDRODIPICOLINATE SYNTHASE"/>
    <property type="match status" value="1"/>
</dbReference>
<evidence type="ECO:0000256" key="9">
    <source>
        <dbReference type="ARBA" id="ARBA00023239"/>
    </source>
</evidence>
<comment type="similarity">
    <text evidence="3 12 13">Belongs to the DapA family.</text>
</comment>
<evidence type="ECO:0000256" key="10">
    <source>
        <dbReference type="ARBA" id="ARBA00023270"/>
    </source>
</evidence>
<evidence type="ECO:0000256" key="14">
    <source>
        <dbReference type="PIRSR" id="PIRSR001365-1"/>
    </source>
</evidence>
<evidence type="ECO:0000256" key="8">
    <source>
        <dbReference type="ARBA" id="ARBA00023154"/>
    </source>
</evidence>
<feature type="binding site" evidence="12 15">
    <location>
        <position position="48"/>
    </location>
    <ligand>
        <name>pyruvate</name>
        <dbReference type="ChEBI" id="CHEBI:15361"/>
    </ligand>
</feature>
<feature type="active site" description="Schiff-base intermediate with substrate" evidence="12 14">
    <location>
        <position position="164"/>
    </location>
</feature>
<dbReference type="PIRSF" id="PIRSF001365">
    <property type="entry name" value="DHDPS"/>
    <property type="match status" value="1"/>
</dbReference>
<evidence type="ECO:0000256" key="12">
    <source>
        <dbReference type="HAMAP-Rule" id="MF_00418"/>
    </source>
</evidence>
<comment type="subcellular location">
    <subcellularLocation>
        <location evidence="12">Cytoplasm</location>
    </subcellularLocation>
</comment>
<protein>
    <recommendedName>
        <fullName evidence="4 12">4-hydroxy-tetrahydrodipicolinate synthase</fullName>
        <shortName evidence="12">HTPA synthase</shortName>
        <ecNumber evidence="4 12">4.3.3.7</ecNumber>
    </recommendedName>
</protein>
<dbReference type="UniPathway" id="UPA00034">
    <property type="reaction ID" value="UER00017"/>
</dbReference>
<dbReference type="Proteomes" id="UP000595917">
    <property type="component" value="Chromosome"/>
</dbReference>
<evidence type="ECO:0000256" key="6">
    <source>
        <dbReference type="ARBA" id="ARBA00022605"/>
    </source>
</evidence>
<dbReference type="RefSeq" id="WP_215628041.1">
    <property type="nucleotide sequence ID" value="NZ_CP067089.2"/>
</dbReference>
<dbReference type="PRINTS" id="PR00146">
    <property type="entry name" value="DHPICSNTHASE"/>
</dbReference>
<dbReference type="PANTHER" id="PTHR12128:SF66">
    <property type="entry name" value="4-HYDROXY-2-OXOGLUTARATE ALDOLASE, MITOCHONDRIAL"/>
    <property type="match status" value="1"/>
</dbReference>
<feature type="active site" description="Proton donor/acceptor" evidence="12 14">
    <location>
        <position position="136"/>
    </location>
</feature>
<comment type="catalytic activity">
    <reaction evidence="11 12">
        <text>L-aspartate 4-semialdehyde + pyruvate = (2S,4S)-4-hydroxy-2,3,4,5-tetrahydrodipicolinate + H2O + H(+)</text>
        <dbReference type="Rhea" id="RHEA:34171"/>
        <dbReference type="ChEBI" id="CHEBI:15361"/>
        <dbReference type="ChEBI" id="CHEBI:15377"/>
        <dbReference type="ChEBI" id="CHEBI:15378"/>
        <dbReference type="ChEBI" id="CHEBI:67139"/>
        <dbReference type="ChEBI" id="CHEBI:537519"/>
        <dbReference type="EC" id="4.3.3.7"/>
    </reaction>
</comment>
<dbReference type="NCBIfam" id="TIGR00674">
    <property type="entry name" value="dapA"/>
    <property type="match status" value="1"/>
</dbReference>
<keyword evidence="6 12" id="KW-0028">Amino-acid biosynthesis</keyword>
<evidence type="ECO:0000256" key="3">
    <source>
        <dbReference type="ARBA" id="ARBA00007592"/>
    </source>
</evidence>
<dbReference type="CDD" id="cd00408">
    <property type="entry name" value="DHDPS-like"/>
    <property type="match status" value="1"/>
</dbReference>
<keyword evidence="10 12" id="KW-0704">Schiff base</keyword>
<dbReference type="InterPro" id="IPR002220">
    <property type="entry name" value="DapA-like"/>
</dbReference>
<dbReference type="InterPro" id="IPR005263">
    <property type="entry name" value="DapA"/>
</dbReference>
<dbReference type="Gene3D" id="3.20.20.70">
    <property type="entry name" value="Aldolase class I"/>
    <property type="match status" value="1"/>
</dbReference>
<comment type="caution">
    <text evidence="12">Lacks conserved residue(s) required for the propagation of feature annotation.</text>
</comment>
<proteinExistence type="inferred from homology"/>
<name>A0A7T7XQP9_9SPIR</name>
<feature type="site" description="Part of a proton relay during catalysis" evidence="12">
    <location>
        <position position="47"/>
    </location>
</feature>
<comment type="subunit">
    <text evidence="12">Homotetramer; dimer of dimers.</text>
</comment>
<accession>A0A7T7XQP9</accession>
<dbReference type="EC" id="4.3.3.7" evidence="4 12"/>
<evidence type="ECO:0000313" key="16">
    <source>
        <dbReference type="EMBL" id="QQO10736.1"/>
    </source>
</evidence>
<dbReference type="GO" id="GO:0008840">
    <property type="term" value="F:4-hydroxy-tetrahydrodipicolinate synthase activity"/>
    <property type="evidence" value="ECO:0007669"/>
    <property type="project" value="UniProtKB-UniRule"/>
</dbReference>
<keyword evidence="8 12" id="KW-0457">Lysine biosynthesis</keyword>
<organism evidence="16 17">
    <name type="scientific">Breznakiella homolactica</name>
    <dbReference type="NCBI Taxonomy" id="2798577"/>
    <lineage>
        <taxon>Bacteria</taxon>
        <taxon>Pseudomonadati</taxon>
        <taxon>Spirochaetota</taxon>
        <taxon>Spirochaetia</taxon>
        <taxon>Spirochaetales</taxon>
        <taxon>Breznakiellaceae</taxon>
        <taxon>Breznakiella</taxon>
    </lineage>
</organism>